<proteinExistence type="predicted"/>
<comment type="caution">
    <text evidence="2">The sequence shown here is derived from an EMBL/GenBank/DDBJ whole genome shotgun (WGS) entry which is preliminary data.</text>
</comment>
<sequence>MNNDSIFLYIIAAAAVVYAIGNAYGFFVKRARCTVTEGTVYSIWTPGPEKMRFRNSKWAKIAYKVNGKRYISYNRIQIPMSAEVGTKITIRYDALQPDMLYSFSWKKIGIALAVAAVCVILGVMTQMA</sequence>
<evidence type="ECO:0008006" key="4">
    <source>
        <dbReference type="Google" id="ProtNLM"/>
    </source>
</evidence>
<reference evidence="2" key="1">
    <citation type="journal article" date="2021" name="PeerJ">
        <title>Extensive microbial diversity within the chicken gut microbiome revealed by metagenomics and culture.</title>
        <authorList>
            <person name="Gilroy R."/>
            <person name="Ravi A."/>
            <person name="Getino M."/>
            <person name="Pursley I."/>
            <person name="Horton D.L."/>
            <person name="Alikhan N.F."/>
            <person name="Baker D."/>
            <person name="Gharbi K."/>
            <person name="Hall N."/>
            <person name="Watson M."/>
            <person name="Adriaenssens E.M."/>
            <person name="Foster-Nyarko E."/>
            <person name="Jarju S."/>
            <person name="Secka A."/>
            <person name="Antonio M."/>
            <person name="Oren A."/>
            <person name="Chaudhuri R.R."/>
            <person name="La Ragione R."/>
            <person name="Hildebrand F."/>
            <person name="Pallen M.J."/>
        </authorList>
    </citation>
    <scope>NUCLEOTIDE SEQUENCE</scope>
    <source>
        <strain evidence="2">CHK179-28034</strain>
    </source>
</reference>
<evidence type="ECO:0000256" key="1">
    <source>
        <dbReference type="SAM" id="Phobius"/>
    </source>
</evidence>
<name>A0A9D2EN45_9FIRM</name>
<keyword evidence="1" id="KW-1133">Transmembrane helix</keyword>
<evidence type="ECO:0000313" key="2">
    <source>
        <dbReference type="EMBL" id="HIZ40699.1"/>
    </source>
</evidence>
<keyword evidence="1" id="KW-0472">Membrane</keyword>
<gene>
    <name evidence="2" type="ORF">H9968_12420</name>
</gene>
<feature type="transmembrane region" description="Helical" evidence="1">
    <location>
        <begin position="6"/>
        <end position="27"/>
    </location>
</feature>
<keyword evidence="1" id="KW-0812">Transmembrane</keyword>
<organism evidence="2 3">
    <name type="scientific">Candidatus Anaerobutyricum stercoris</name>
    <dbReference type="NCBI Taxonomy" id="2838457"/>
    <lineage>
        <taxon>Bacteria</taxon>
        <taxon>Bacillati</taxon>
        <taxon>Bacillota</taxon>
        <taxon>Clostridia</taxon>
        <taxon>Lachnospirales</taxon>
        <taxon>Lachnospiraceae</taxon>
        <taxon>Anaerobutyricum</taxon>
    </lineage>
</organism>
<protein>
    <recommendedName>
        <fullName evidence="4">DUF3592 domain-containing protein</fullName>
    </recommendedName>
</protein>
<reference evidence="2" key="2">
    <citation type="submission" date="2021-04" db="EMBL/GenBank/DDBJ databases">
        <authorList>
            <person name="Gilroy R."/>
        </authorList>
    </citation>
    <scope>NUCLEOTIDE SEQUENCE</scope>
    <source>
        <strain evidence="2">CHK179-28034</strain>
    </source>
</reference>
<dbReference type="Proteomes" id="UP000824049">
    <property type="component" value="Unassembled WGS sequence"/>
</dbReference>
<dbReference type="EMBL" id="DXBR01000112">
    <property type="protein sequence ID" value="HIZ40699.1"/>
    <property type="molecule type" value="Genomic_DNA"/>
</dbReference>
<evidence type="ECO:0000313" key="3">
    <source>
        <dbReference type="Proteomes" id="UP000824049"/>
    </source>
</evidence>
<dbReference type="AlphaFoldDB" id="A0A9D2EN45"/>
<accession>A0A9D2EN45</accession>
<feature type="transmembrane region" description="Helical" evidence="1">
    <location>
        <begin position="108"/>
        <end position="127"/>
    </location>
</feature>